<keyword evidence="5 7" id="KW-0472">Membrane</keyword>
<evidence type="ECO:0000256" key="1">
    <source>
        <dbReference type="ARBA" id="ARBA00004141"/>
    </source>
</evidence>
<feature type="compositionally biased region" description="Polar residues" evidence="6">
    <location>
        <begin position="245"/>
        <end position="263"/>
    </location>
</feature>
<evidence type="ECO:0000256" key="4">
    <source>
        <dbReference type="ARBA" id="ARBA00022989"/>
    </source>
</evidence>
<comment type="caution">
    <text evidence="8">The sequence shown here is derived from an EMBL/GenBank/DDBJ whole genome shotgun (WGS) entry which is preliminary data.</text>
</comment>
<dbReference type="InterPro" id="IPR036259">
    <property type="entry name" value="MFS_trans_sf"/>
</dbReference>
<keyword evidence="3 7" id="KW-0812">Transmembrane</keyword>
<dbReference type="SUPFAM" id="SSF103473">
    <property type="entry name" value="MFS general substrate transporter"/>
    <property type="match status" value="1"/>
</dbReference>
<evidence type="ECO:0000313" key="9">
    <source>
        <dbReference type="Proteomes" id="UP001491310"/>
    </source>
</evidence>
<organism evidence="8 9">
    <name type="scientific">Coccomyxa subellipsoidea</name>
    <dbReference type="NCBI Taxonomy" id="248742"/>
    <lineage>
        <taxon>Eukaryota</taxon>
        <taxon>Viridiplantae</taxon>
        <taxon>Chlorophyta</taxon>
        <taxon>core chlorophytes</taxon>
        <taxon>Trebouxiophyceae</taxon>
        <taxon>Trebouxiophyceae incertae sedis</taxon>
        <taxon>Coccomyxaceae</taxon>
        <taxon>Coccomyxa</taxon>
    </lineage>
</organism>
<feature type="transmembrane region" description="Helical" evidence="7">
    <location>
        <begin position="73"/>
        <end position="92"/>
    </location>
</feature>
<evidence type="ECO:0000256" key="2">
    <source>
        <dbReference type="ARBA" id="ARBA00022448"/>
    </source>
</evidence>
<gene>
    <name evidence="8" type="ORF">WJX75_009847</name>
</gene>
<feature type="transmembrane region" description="Helical" evidence="7">
    <location>
        <begin position="513"/>
        <end position="530"/>
    </location>
</feature>
<dbReference type="Proteomes" id="UP001491310">
    <property type="component" value="Unassembled WGS sequence"/>
</dbReference>
<feature type="region of interest" description="Disordered" evidence="6">
    <location>
        <begin position="438"/>
        <end position="501"/>
    </location>
</feature>
<name>A0ABR2YNE8_9CHLO</name>
<proteinExistence type="predicted"/>
<evidence type="ECO:0000256" key="3">
    <source>
        <dbReference type="ARBA" id="ARBA00022692"/>
    </source>
</evidence>
<dbReference type="EMBL" id="JALJOT010000008">
    <property type="protein sequence ID" value="KAK9908574.1"/>
    <property type="molecule type" value="Genomic_DNA"/>
</dbReference>
<evidence type="ECO:0000313" key="8">
    <source>
        <dbReference type="EMBL" id="KAK9908574.1"/>
    </source>
</evidence>
<feature type="region of interest" description="Disordered" evidence="6">
    <location>
        <begin position="377"/>
        <end position="415"/>
    </location>
</feature>
<feature type="transmembrane region" description="Helical" evidence="7">
    <location>
        <begin position="687"/>
        <end position="707"/>
    </location>
</feature>
<feature type="transmembrane region" description="Helical" evidence="7">
    <location>
        <begin position="580"/>
        <end position="600"/>
    </location>
</feature>
<reference evidence="8 9" key="1">
    <citation type="journal article" date="2024" name="Nat. Commun.">
        <title>Phylogenomics reveals the evolutionary origins of lichenization in chlorophyte algae.</title>
        <authorList>
            <person name="Puginier C."/>
            <person name="Libourel C."/>
            <person name="Otte J."/>
            <person name="Skaloud P."/>
            <person name="Haon M."/>
            <person name="Grisel S."/>
            <person name="Petersen M."/>
            <person name="Berrin J.G."/>
            <person name="Delaux P.M."/>
            <person name="Dal Grande F."/>
            <person name="Keller J."/>
        </authorList>
    </citation>
    <scope>NUCLEOTIDE SEQUENCE [LARGE SCALE GENOMIC DNA]</scope>
    <source>
        <strain evidence="8 9">SAG 216-7</strain>
    </source>
</reference>
<sequence>MSGNGENQDDGGTDDRETLLRKERASGLPAQQIFSIFFNQLYQGIQITLAYNIGVFVVRHFCHDETEERIGELTGILASAFSTAQLCTSYFWGVMTDKIGRKPVVVIANFVMGMATVFLGFAPSYWLAVAARCLGGLANGSGVAIKTMLAESCDANQQAAGMAYLNLGWGLGNVLGPMIGGFLSQPCDQYPGFPFCNCGTGLFARLPFLPPCLVVGALSFFACVNSACMMVETHPKYRKKPLGATGSQSNLAPQPEEASSTLQAVPERPGIAIPGRHQRGAHSSDTAEGSPLLVSVGRSLSGTPAETRQLLRRLSARVSTRLLHGYRSLSMGSDDVERHEYVLEMTPGHDRMDCMERTESGDGSWEHRQNLTQTLSAAQGAPADTPHPTPLRDGSRLSRNSSVAGSAAATPTHYQHGETEMADARVTVFHPAGAAVSEQPALASGSTDQVDSAMHGSMPTKLGEEDNGDDERVPLMQQAAATSQVKASTAEARNGVDADDQGLSQPWYKSRKMLLVLGAYGSIAFLMNFLEELSPLFASAPYDKGGLNFSPDQVALPVSFAGLALVIFALLFYQRIQRRVGCLACAKIGLTVAIFVVLLIPTPSLLVPRYAAIQGLLIPIFGLKAMCSIMCMTSSMILVNLTAPIEQIGPVNGAGNTLAAGMRALGPALSGQLWALSLKTGMKGNQFFAFGVVASAFLATRIMFGFMKPGSQ</sequence>
<evidence type="ECO:0000256" key="6">
    <source>
        <dbReference type="SAM" id="MobiDB-lite"/>
    </source>
</evidence>
<feature type="region of interest" description="Disordered" evidence="6">
    <location>
        <begin position="241"/>
        <end position="263"/>
    </location>
</feature>
<dbReference type="PANTHER" id="PTHR23504">
    <property type="entry name" value="MAJOR FACILITATOR SUPERFAMILY DOMAIN-CONTAINING PROTEIN 10"/>
    <property type="match status" value="1"/>
</dbReference>
<evidence type="ECO:0008006" key="10">
    <source>
        <dbReference type="Google" id="ProtNLM"/>
    </source>
</evidence>
<keyword evidence="9" id="KW-1185">Reference proteome</keyword>
<comment type="subcellular location">
    <subcellularLocation>
        <location evidence="1">Membrane</location>
        <topology evidence="1">Multi-pass membrane protein</topology>
    </subcellularLocation>
</comment>
<dbReference type="InterPro" id="IPR011701">
    <property type="entry name" value="MFS"/>
</dbReference>
<feature type="transmembrane region" description="Helical" evidence="7">
    <location>
        <begin position="612"/>
        <end position="632"/>
    </location>
</feature>
<evidence type="ECO:0000256" key="5">
    <source>
        <dbReference type="ARBA" id="ARBA00023136"/>
    </source>
</evidence>
<feature type="transmembrane region" description="Helical" evidence="7">
    <location>
        <begin position="208"/>
        <end position="231"/>
    </location>
</feature>
<keyword evidence="2" id="KW-0813">Transport</keyword>
<dbReference type="Pfam" id="PF07690">
    <property type="entry name" value="MFS_1"/>
    <property type="match status" value="1"/>
</dbReference>
<dbReference type="Gene3D" id="1.20.1250.20">
    <property type="entry name" value="MFS general substrate transporter like domains"/>
    <property type="match status" value="2"/>
</dbReference>
<evidence type="ECO:0000256" key="7">
    <source>
        <dbReference type="SAM" id="Phobius"/>
    </source>
</evidence>
<feature type="transmembrane region" description="Helical" evidence="7">
    <location>
        <begin position="104"/>
        <end position="127"/>
    </location>
</feature>
<accession>A0ABR2YNE8</accession>
<dbReference type="PANTHER" id="PTHR23504:SF117">
    <property type="entry name" value="MAJOR FACILITATOR SUPERFAMILY PROTEIN"/>
    <property type="match status" value="1"/>
</dbReference>
<feature type="transmembrane region" description="Helical" evidence="7">
    <location>
        <begin position="554"/>
        <end position="573"/>
    </location>
</feature>
<keyword evidence="4 7" id="KW-1133">Transmembrane helix</keyword>
<protein>
    <recommendedName>
        <fullName evidence="10">MFS general substrate transporter</fullName>
    </recommendedName>
</protein>
<dbReference type="PRINTS" id="PR01035">
    <property type="entry name" value="TCRTETA"/>
</dbReference>
<dbReference type="InterPro" id="IPR001958">
    <property type="entry name" value="Tet-R_TetA/multi-R_MdtG-like"/>
</dbReference>